<evidence type="ECO:0000256" key="1">
    <source>
        <dbReference type="SAM" id="MobiDB-lite"/>
    </source>
</evidence>
<sequence>MPSTTQEVKKTAGNGSNSIQIPPTPHPFPLLNEIVLLIAEAVEPNVAQTIKLAQISKQWRQVVVHSSVLWRRLTGLTPAGTQSLGTLLLRTGIQRFTIELQLGKVWCWPLQNLRSYLSRVQSLTITYDDPKPHNRYLSEFIFTLSVNLDRLEKLRYFARSPEKLPFWAMKAPNMRSVTMHISQMRHLRQNSRPQVTEFCSVTPPPGDDDYQHHCLVYLHKAAPNLVTLTLDAIPHDARSPPHFAALRNLQLHSRPADNRNGLVRSMLQGLGAASFTLVVYKPYLKSFIVDGADLPRPEMITVTRNQVSGQLELIIHAAQPVPATHHLFNCNPHSVSALFTISTISERFKDVGLLGLSLSFERPDKEFLSRIALPALTKLVLIVPFDPTLANDIERIHTLRDDALSHSAFPALSTVSLRRAPQSSATVHAEHVLAFLRRRAEAVEGSRLVIELQVGIEVSGSADALEQLRERSSFTGCVPNCLEPPSA</sequence>
<accession>A0A165LDV5</accession>
<dbReference type="AlphaFoldDB" id="A0A165LDV5"/>
<dbReference type="EMBL" id="KV425926">
    <property type="protein sequence ID" value="KZV97734.1"/>
    <property type="molecule type" value="Genomic_DNA"/>
</dbReference>
<dbReference type="Proteomes" id="UP000077266">
    <property type="component" value="Unassembled WGS sequence"/>
</dbReference>
<keyword evidence="3" id="KW-1185">Reference proteome</keyword>
<proteinExistence type="predicted"/>
<name>A0A165LDV5_EXIGL</name>
<reference evidence="2 3" key="1">
    <citation type="journal article" date="2016" name="Mol. Biol. Evol.">
        <title>Comparative Genomics of Early-Diverging Mushroom-Forming Fungi Provides Insights into the Origins of Lignocellulose Decay Capabilities.</title>
        <authorList>
            <person name="Nagy L.G."/>
            <person name="Riley R."/>
            <person name="Tritt A."/>
            <person name="Adam C."/>
            <person name="Daum C."/>
            <person name="Floudas D."/>
            <person name="Sun H."/>
            <person name="Yadav J.S."/>
            <person name="Pangilinan J."/>
            <person name="Larsson K.H."/>
            <person name="Matsuura K."/>
            <person name="Barry K."/>
            <person name="Labutti K."/>
            <person name="Kuo R."/>
            <person name="Ohm R.A."/>
            <person name="Bhattacharya S.S."/>
            <person name="Shirouzu T."/>
            <person name="Yoshinaga Y."/>
            <person name="Martin F.M."/>
            <person name="Grigoriev I.V."/>
            <person name="Hibbett D.S."/>
        </authorList>
    </citation>
    <scope>NUCLEOTIDE SEQUENCE [LARGE SCALE GENOMIC DNA]</scope>
    <source>
        <strain evidence="2 3">HHB12029</strain>
    </source>
</reference>
<evidence type="ECO:0000313" key="3">
    <source>
        <dbReference type="Proteomes" id="UP000077266"/>
    </source>
</evidence>
<feature type="region of interest" description="Disordered" evidence="1">
    <location>
        <begin position="1"/>
        <end position="23"/>
    </location>
</feature>
<protein>
    <recommendedName>
        <fullName evidence="4">F-box domain-containing protein</fullName>
    </recommendedName>
</protein>
<gene>
    <name evidence="2" type="ORF">EXIGLDRAFT_764097</name>
</gene>
<organism evidence="2 3">
    <name type="scientific">Exidia glandulosa HHB12029</name>
    <dbReference type="NCBI Taxonomy" id="1314781"/>
    <lineage>
        <taxon>Eukaryota</taxon>
        <taxon>Fungi</taxon>
        <taxon>Dikarya</taxon>
        <taxon>Basidiomycota</taxon>
        <taxon>Agaricomycotina</taxon>
        <taxon>Agaricomycetes</taxon>
        <taxon>Auriculariales</taxon>
        <taxon>Exidiaceae</taxon>
        <taxon>Exidia</taxon>
    </lineage>
</organism>
<evidence type="ECO:0008006" key="4">
    <source>
        <dbReference type="Google" id="ProtNLM"/>
    </source>
</evidence>
<dbReference type="InParanoid" id="A0A165LDV5"/>
<evidence type="ECO:0000313" key="2">
    <source>
        <dbReference type="EMBL" id="KZV97734.1"/>
    </source>
</evidence>